<gene>
    <name evidence="1" type="ORF">R4I43_04615</name>
</gene>
<organism evidence="1 2">
    <name type="scientific">Saccharopolyspora mangrovi</name>
    <dbReference type="NCBI Taxonomy" id="3082379"/>
    <lineage>
        <taxon>Bacteria</taxon>
        <taxon>Bacillati</taxon>
        <taxon>Actinomycetota</taxon>
        <taxon>Actinomycetes</taxon>
        <taxon>Pseudonocardiales</taxon>
        <taxon>Pseudonocardiaceae</taxon>
        <taxon>Saccharopolyspora</taxon>
    </lineage>
</organism>
<dbReference type="InterPro" id="IPR021074">
    <property type="entry name" value="Formate_DH_dsu"/>
</dbReference>
<dbReference type="Pfam" id="PF11390">
    <property type="entry name" value="FdsD"/>
    <property type="match status" value="1"/>
</dbReference>
<proteinExistence type="predicted"/>
<sequence length="72" mass="7939">MSTSPVMKLADDIAAQFRHYPPRAAAASIANHIRQFWDPRMCSQLKTQVAEDGADCDPNVIAAIQLLNATER</sequence>
<dbReference type="RefSeq" id="WP_324264238.1">
    <property type="nucleotide sequence ID" value="NZ_JAWLNX010000002.1"/>
</dbReference>
<protein>
    <submittedName>
        <fullName evidence="1">Formate dehydrogenase subunit delta</fullName>
    </submittedName>
</protein>
<evidence type="ECO:0000313" key="2">
    <source>
        <dbReference type="Proteomes" id="UP001327093"/>
    </source>
</evidence>
<reference evidence="1 2" key="1">
    <citation type="submission" date="2023-10" db="EMBL/GenBank/DDBJ databases">
        <title>Saccharopolyspora sp. nov., isolated from mangrove soil.</title>
        <authorList>
            <person name="Lu Y."/>
            <person name="Liu W."/>
        </authorList>
    </citation>
    <scope>NUCLEOTIDE SEQUENCE [LARGE SCALE GENOMIC DNA]</scope>
    <source>
        <strain evidence="1 2">S2-29</strain>
    </source>
</reference>
<dbReference type="Proteomes" id="UP001327093">
    <property type="component" value="Unassembled WGS sequence"/>
</dbReference>
<evidence type="ECO:0000313" key="1">
    <source>
        <dbReference type="EMBL" id="MEB3366678.1"/>
    </source>
</evidence>
<accession>A0ABU6A5E3</accession>
<keyword evidence="2" id="KW-1185">Reference proteome</keyword>
<dbReference type="EMBL" id="JAWLNX010000002">
    <property type="protein sequence ID" value="MEB3366678.1"/>
    <property type="molecule type" value="Genomic_DNA"/>
</dbReference>
<comment type="caution">
    <text evidence="1">The sequence shown here is derived from an EMBL/GenBank/DDBJ whole genome shotgun (WGS) entry which is preliminary data.</text>
</comment>
<name>A0ABU6A5E3_9PSEU</name>